<sequence length="201" mass="23257">MGGFKLVLMASQQFSISQWMVVGNSLAKLIIEIFVYPSKVEEINNTLITLITKIYRFFGIKRHRKSLKTFKRDSTRDPLSPYLLVMYIEKLFQLINKSQLLHLAFVDDLLLFTKAKQVKMQNCEELRFQHTNDLEKYLEILILHEGPISIPISLLWTSSICSAKSRGEFGLRKMSTTNQACRLEASQQLPRPLGEDNLFEV</sequence>
<reference evidence="1" key="1">
    <citation type="submission" date="2018-05" db="EMBL/GenBank/DDBJ databases">
        <title>Draft genome of Mucuna pruriens seed.</title>
        <authorList>
            <person name="Nnadi N.E."/>
            <person name="Vos R."/>
            <person name="Hasami M.H."/>
            <person name="Devisetty U.K."/>
            <person name="Aguiy J.C."/>
        </authorList>
    </citation>
    <scope>NUCLEOTIDE SEQUENCE [LARGE SCALE GENOMIC DNA]</scope>
    <source>
        <strain evidence="1">JCA_2017</strain>
    </source>
</reference>
<dbReference type="Proteomes" id="UP000257109">
    <property type="component" value="Unassembled WGS sequence"/>
</dbReference>
<evidence type="ECO:0000313" key="2">
    <source>
        <dbReference type="Proteomes" id="UP000257109"/>
    </source>
</evidence>
<gene>
    <name evidence="1" type="ORF">CR513_55015</name>
</gene>
<evidence type="ECO:0008006" key="3">
    <source>
        <dbReference type="Google" id="ProtNLM"/>
    </source>
</evidence>
<feature type="non-terminal residue" evidence="1">
    <location>
        <position position="1"/>
    </location>
</feature>
<evidence type="ECO:0000313" key="1">
    <source>
        <dbReference type="EMBL" id="RDX66241.1"/>
    </source>
</evidence>
<name>A0A371EJP0_MUCPR</name>
<proteinExistence type="predicted"/>
<keyword evidence="2" id="KW-1185">Reference proteome</keyword>
<protein>
    <recommendedName>
        <fullName evidence="3">Reverse transcriptase domain-containing protein</fullName>
    </recommendedName>
</protein>
<comment type="caution">
    <text evidence="1">The sequence shown here is derived from an EMBL/GenBank/DDBJ whole genome shotgun (WGS) entry which is preliminary data.</text>
</comment>
<accession>A0A371EJP0</accession>
<organism evidence="1 2">
    <name type="scientific">Mucuna pruriens</name>
    <name type="common">Velvet bean</name>
    <name type="synonym">Dolichos pruriens</name>
    <dbReference type="NCBI Taxonomy" id="157652"/>
    <lineage>
        <taxon>Eukaryota</taxon>
        <taxon>Viridiplantae</taxon>
        <taxon>Streptophyta</taxon>
        <taxon>Embryophyta</taxon>
        <taxon>Tracheophyta</taxon>
        <taxon>Spermatophyta</taxon>
        <taxon>Magnoliopsida</taxon>
        <taxon>eudicotyledons</taxon>
        <taxon>Gunneridae</taxon>
        <taxon>Pentapetalae</taxon>
        <taxon>rosids</taxon>
        <taxon>fabids</taxon>
        <taxon>Fabales</taxon>
        <taxon>Fabaceae</taxon>
        <taxon>Papilionoideae</taxon>
        <taxon>50 kb inversion clade</taxon>
        <taxon>NPAAA clade</taxon>
        <taxon>indigoferoid/millettioid clade</taxon>
        <taxon>Phaseoleae</taxon>
        <taxon>Mucuna</taxon>
    </lineage>
</organism>
<dbReference type="AlphaFoldDB" id="A0A371EJP0"/>
<dbReference type="EMBL" id="QJKJ01013530">
    <property type="protein sequence ID" value="RDX66241.1"/>
    <property type="molecule type" value="Genomic_DNA"/>
</dbReference>